<accession>A0ABS8ELN0</accession>
<organism evidence="1 2">
    <name type="scientific">Winogradskyella immobilis</name>
    <dbReference type="NCBI Taxonomy" id="2816852"/>
    <lineage>
        <taxon>Bacteria</taxon>
        <taxon>Pseudomonadati</taxon>
        <taxon>Bacteroidota</taxon>
        <taxon>Flavobacteriia</taxon>
        <taxon>Flavobacteriales</taxon>
        <taxon>Flavobacteriaceae</taxon>
        <taxon>Winogradskyella</taxon>
    </lineage>
</organism>
<comment type="caution">
    <text evidence="1">The sequence shown here is derived from an EMBL/GenBank/DDBJ whole genome shotgun (WGS) entry which is preliminary data.</text>
</comment>
<dbReference type="Proteomes" id="UP000778797">
    <property type="component" value="Unassembled WGS sequence"/>
</dbReference>
<dbReference type="RefSeq" id="WP_227476511.1">
    <property type="nucleotide sequence ID" value="NZ_JAFMPT010000005.1"/>
</dbReference>
<proteinExistence type="predicted"/>
<reference evidence="1" key="1">
    <citation type="submission" date="2021-03" db="EMBL/GenBank/DDBJ databases">
        <authorList>
            <person name="Ping X."/>
        </authorList>
    </citation>
    <scope>NUCLEOTIDE SEQUENCE</scope>
    <source>
        <strain evidence="1">E313</strain>
    </source>
</reference>
<keyword evidence="2" id="KW-1185">Reference proteome</keyword>
<dbReference type="EMBL" id="JAFMPT010000005">
    <property type="protein sequence ID" value="MCC1484063.1"/>
    <property type="molecule type" value="Genomic_DNA"/>
</dbReference>
<reference evidence="1" key="2">
    <citation type="submission" date="2021-10" db="EMBL/GenBank/DDBJ databases">
        <title>Genome of Winogradskyella sp. E313.</title>
        <authorList>
            <person name="Zhou Y."/>
        </authorList>
    </citation>
    <scope>NUCLEOTIDE SEQUENCE</scope>
    <source>
        <strain evidence="1">E313</strain>
    </source>
</reference>
<protein>
    <recommendedName>
        <fullName evidence="3">DUF1579 domain-containing protein</fullName>
    </recommendedName>
</protein>
<gene>
    <name evidence="1" type="ORF">J1C55_05620</name>
</gene>
<evidence type="ECO:0000313" key="1">
    <source>
        <dbReference type="EMBL" id="MCC1484063.1"/>
    </source>
</evidence>
<evidence type="ECO:0000313" key="2">
    <source>
        <dbReference type="Proteomes" id="UP000778797"/>
    </source>
</evidence>
<evidence type="ECO:0008006" key="3">
    <source>
        <dbReference type="Google" id="ProtNLM"/>
    </source>
</evidence>
<name>A0ABS8ELN0_9FLAO</name>
<sequence length="201" mass="23235">MKYLVLLLFIINSSCHSQIEIDNITDIPQVTQADKTLANVYKPLDGTWKGVFLVKQDDSLVKKPKNLQDKAVMLKFINAAKTVNTINVTQVYTSESPYFQKVSITDFYPDTGKTEQSKGVNKIQDGKMWCVVHKPSDTVIHEGSTPNLETIIWQSNKPKRIEYFYETVTKDYYEIIGYGYYNDDDTSLSPKLWFYGKYERQ</sequence>